<keyword evidence="4" id="KW-1185">Reference proteome</keyword>
<protein>
    <submittedName>
        <fullName evidence="3">Uncharacterized protein</fullName>
    </submittedName>
</protein>
<evidence type="ECO:0000256" key="1">
    <source>
        <dbReference type="SAM" id="MobiDB-lite"/>
    </source>
</evidence>
<reference evidence="3" key="1">
    <citation type="journal article" date="2020" name="bioRxiv">
        <title>Comparative genomics of Chlamydomonas.</title>
        <authorList>
            <person name="Craig R.J."/>
            <person name="Hasan A.R."/>
            <person name="Ness R.W."/>
            <person name="Keightley P.D."/>
        </authorList>
    </citation>
    <scope>NUCLEOTIDE SEQUENCE</scope>
    <source>
        <strain evidence="3">CCAP 11/70</strain>
    </source>
</reference>
<sequence>MSRLSRALRRHPPRGLLACLIASTKTVNILLLFVGFALSFYAGDLVATRGASLPVPPAWPASRLPASALALAALGLLAVAAATSALGAAALHSLPLLSAHLALLAVLLATQVCGAAALIAMADRDAAVGVTAVTAVTTTSATAAATATDLPGGKGPGLEALDWGLWAGGAAGGGAAVAREVQAALAAYPWADAAALAVEVAALILGCLLHSAYTRADDQAEDEEEAAVLDPTVPLLGARWQQPGATAGAAGSPGPRRSPPVAAAQAPLDTAAAEGPRARLLRERYGVTSAAAVDEEAEEGGARGCVVS</sequence>
<feature type="region of interest" description="Disordered" evidence="1">
    <location>
        <begin position="243"/>
        <end position="277"/>
    </location>
</feature>
<organism evidence="3 4">
    <name type="scientific">Edaphochlamys debaryana</name>
    <dbReference type="NCBI Taxonomy" id="47281"/>
    <lineage>
        <taxon>Eukaryota</taxon>
        <taxon>Viridiplantae</taxon>
        <taxon>Chlorophyta</taxon>
        <taxon>core chlorophytes</taxon>
        <taxon>Chlorophyceae</taxon>
        <taxon>CS clade</taxon>
        <taxon>Chlamydomonadales</taxon>
        <taxon>Chlamydomonadales incertae sedis</taxon>
        <taxon>Edaphochlamys</taxon>
    </lineage>
</organism>
<dbReference type="AlphaFoldDB" id="A0A835XQQ3"/>
<gene>
    <name evidence="3" type="ORF">HYH03_013404</name>
</gene>
<accession>A0A835XQQ3</accession>
<keyword evidence="2" id="KW-0472">Membrane</keyword>
<feature type="transmembrane region" description="Helical" evidence="2">
    <location>
        <begin position="16"/>
        <end position="43"/>
    </location>
</feature>
<evidence type="ECO:0000313" key="3">
    <source>
        <dbReference type="EMBL" id="KAG2487964.1"/>
    </source>
</evidence>
<keyword evidence="2" id="KW-0812">Transmembrane</keyword>
<keyword evidence="2" id="KW-1133">Transmembrane helix</keyword>
<evidence type="ECO:0000313" key="4">
    <source>
        <dbReference type="Proteomes" id="UP000612055"/>
    </source>
</evidence>
<comment type="caution">
    <text evidence="3">The sequence shown here is derived from an EMBL/GenBank/DDBJ whole genome shotgun (WGS) entry which is preliminary data.</text>
</comment>
<evidence type="ECO:0000256" key="2">
    <source>
        <dbReference type="SAM" id="Phobius"/>
    </source>
</evidence>
<feature type="transmembrane region" description="Helical" evidence="2">
    <location>
        <begin position="101"/>
        <end position="122"/>
    </location>
</feature>
<dbReference type="Proteomes" id="UP000612055">
    <property type="component" value="Unassembled WGS sequence"/>
</dbReference>
<feature type="transmembrane region" description="Helical" evidence="2">
    <location>
        <begin position="63"/>
        <end position="89"/>
    </location>
</feature>
<name>A0A835XQQ3_9CHLO</name>
<dbReference type="EMBL" id="JAEHOE010000089">
    <property type="protein sequence ID" value="KAG2487964.1"/>
    <property type="molecule type" value="Genomic_DNA"/>
</dbReference>
<proteinExistence type="predicted"/>
<feature type="compositionally biased region" description="Low complexity" evidence="1">
    <location>
        <begin position="243"/>
        <end position="273"/>
    </location>
</feature>